<dbReference type="SUPFAM" id="SSF53720">
    <property type="entry name" value="ALDH-like"/>
    <property type="match status" value="1"/>
</dbReference>
<dbReference type="Proteomes" id="UP000216498">
    <property type="component" value="Unassembled WGS sequence"/>
</dbReference>
<dbReference type="PANTHER" id="PTHR43353:SF5">
    <property type="entry name" value="SUCCINATE-SEMIALDEHYDE DEHYDROGENASE, MITOCHONDRIAL"/>
    <property type="match status" value="1"/>
</dbReference>
<dbReference type="Gene3D" id="3.40.309.10">
    <property type="entry name" value="Aldehyde Dehydrogenase, Chain A, domain 2"/>
    <property type="match status" value="1"/>
</dbReference>
<evidence type="ECO:0000313" key="6">
    <source>
        <dbReference type="EMBL" id="OZU88017.1"/>
    </source>
</evidence>
<evidence type="ECO:0000256" key="3">
    <source>
        <dbReference type="PIRNR" id="PIRNR036492"/>
    </source>
</evidence>
<dbReference type="GO" id="GO:0004777">
    <property type="term" value="F:succinate-semialdehyde dehydrogenase (NAD+) activity"/>
    <property type="evidence" value="ECO:0007669"/>
    <property type="project" value="TreeGrafter"/>
</dbReference>
<evidence type="ECO:0000256" key="2">
    <source>
        <dbReference type="ARBA" id="ARBA00023002"/>
    </source>
</evidence>
<evidence type="ECO:0000256" key="4">
    <source>
        <dbReference type="PIRSR" id="PIRSR036492-1"/>
    </source>
</evidence>
<dbReference type="InterPro" id="IPR015590">
    <property type="entry name" value="Aldehyde_DH_dom"/>
</dbReference>
<comment type="similarity">
    <text evidence="1 3">Belongs to the aldehyde dehydrogenase family.</text>
</comment>
<dbReference type="InterPro" id="IPR050740">
    <property type="entry name" value="Aldehyde_DH_Superfamily"/>
</dbReference>
<dbReference type="PIRSF" id="PIRSF036492">
    <property type="entry name" value="ALDH"/>
    <property type="match status" value="1"/>
</dbReference>
<dbReference type="PROSITE" id="PS00070">
    <property type="entry name" value="ALDEHYDE_DEHYDR_CYS"/>
    <property type="match status" value="1"/>
</dbReference>
<reference evidence="6 7" key="1">
    <citation type="submission" date="2017-08" db="EMBL/GenBank/DDBJ databases">
        <title>Virgibacillus indicus sp. nov. and Virgibacillus profoundi sp. nov, two moderately halophilic bacteria isolated from marine sediment by using the Microfluidic Streak Plate.</title>
        <authorList>
            <person name="Xu B."/>
            <person name="Hu B."/>
            <person name="Wang J."/>
            <person name="Zhu Y."/>
            <person name="Huang L."/>
            <person name="Du W."/>
            <person name="Huang Y."/>
        </authorList>
    </citation>
    <scope>NUCLEOTIDE SEQUENCE [LARGE SCALE GENOMIC DNA]</scope>
    <source>
        <strain evidence="6 7">IO3-P2-C2</strain>
    </source>
</reference>
<dbReference type="InterPro" id="IPR016161">
    <property type="entry name" value="Ald_DH/histidinol_DH"/>
</dbReference>
<dbReference type="PANTHER" id="PTHR43353">
    <property type="entry name" value="SUCCINATE-SEMIALDEHYDE DEHYDROGENASE, MITOCHONDRIAL"/>
    <property type="match status" value="1"/>
</dbReference>
<gene>
    <name evidence="6" type="primary">gabD</name>
    <name evidence="6" type="ORF">CIL03_12835</name>
</gene>
<dbReference type="InterPro" id="IPR016160">
    <property type="entry name" value="Ald_DH_CS_CYS"/>
</dbReference>
<dbReference type="Pfam" id="PF00171">
    <property type="entry name" value="Aldedh"/>
    <property type="match status" value="1"/>
</dbReference>
<keyword evidence="7" id="KW-1185">Reference proteome</keyword>
<dbReference type="FunFam" id="3.40.605.10:FF:000005">
    <property type="entry name" value="Succinate-semialdehyde dehydrogenase I"/>
    <property type="match status" value="1"/>
</dbReference>
<organism evidence="6 7">
    <name type="scientific">Virgibacillus indicus</name>
    <dbReference type="NCBI Taxonomy" id="2024554"/>
    <lineage>
        <taxon>Bacteria</taxon>
        <taxon>Bacillati</taxon>
        <taxon>Bacillota</taxon>
        <taxon>Bacilli</taxon>
        <taxon>Bacillales</taxon>
        <taxon>Bacillaceae</taxon>
        <taxon>Virgibacillus</taxon>
    </lineage>
</organism>
<evidence type="ECO:0000259" key="5">
    <source>
        <dbReference type="Pfam" id="PF00171"/>
    </source>
</evidence>
<feature type="active site" evidence="4">
    <location>
        <position position="282"/>
    </location>
</feature>
<dbReference type="InterPro" id="IPR016163">
    <property type="entry name" value="Ald_DH_C"/>
</dbReference>
<protein>
    <recommendedName>
        <fullName evidence="3">Aldehyde dehydrogenase</fullName>
    </recommendedName>
</protein>
<proteinExistence type="inferred from homology"/>
<evidence type="ECO:0000313" key="7">
    <source>
        <dbReference type="Proteomes" id="UP000216498"/>
    </source>
</evidence>
<dbReference type="EMBL" id="NPMS01000006">
    <property type="protein sequence ID" value="OZU88017.1"/>
    <property type="molecule type" value="Genomic_DNA"/>
</dbReference>
<accession>A0A265N857</accession>
<comment type="caution">
    <text evidence="6">The sequence shown here is derived from an EMBL/GenBank/DDBJ whole genome shotgun (WGS) entry which is preliminary data.</text>
</comment>
<sequence length="476" mass="52118">MGIKQLYINGEWIDAVSGETYEVTNPATGEVVSEVAYGDERDAKKAIEAANLAFGFWSTSSVKERSLYLYKLYNILMEEKESLAKAITLEMGKPINESRGEVNIAAEYVLWYAEEAKRVYGEIVPASTTNKRLHVIKQPVGPVAAITPWNFPISMLTRKLAPALAAGCTAVLKPASYTPNSAIKLFECIEKAGFPKGVVNLVIGKSGRIGDEFTNNKLIRKITFTGSTAVGKKLMEAASKQVKRVSMELGGHAPFIVFEDADLEKAANGVMISKYRNSGQTCICLNRLYVHSSVKERFEKILKEKVKQLKVGNGMDETSEVGPLVDQKAYKKVESHVKDALDKGATLITGGESAKEGTLFYKPTLLSNVTEEMAITEEETFGPVCPIYEFDTEEEAIQKANDTIYGLAAYYYTKDLGKAMRVGEKLEYGIIGVNDAVPTTVQAPFGGMKESGSGREGGHQGIEGFLEEKFLSIDIE</sequence>
<dbReference type="GO" id="GO:0009450">
    <property type="term" value="P:gamma-aminobutyric acid catabolic process"/>
    <property type="evidence" value="ECO:0007669"/>
    <property type="project" value="TreeGrafter"/>
</dbReference>
<feature type="active site" evidence="4">
    <location>
        <position position="248"/>
    </location>
</feature>
<keyword evidence="2 3" id="KW-0560">Oxidoreductase</keyword>
<dbReference type="CDD" id="cd07103">
    <property type="entry name" value="ALDH_F5_SSADH_GabD"/>
    <property type="match status" value="1"/>
</dbReference>
<dbReference type="InterPro" id="IPR012394">
    <property type="entry name" value="Aldehyde_DH_NAD(P)"/>
</dbReference>
<dbReference type="OrthoDB" id="9762913at2"/>
<dbReference type="InterPro" id="IPR016162">
    <property type="entry name" value="Ald_DH_N"/>
</dbReference>
<dbReference type="RefSeq" id="WP_094886274.1">
    <property type="nucleotide sequence ID" value="NZ_NPMS01000006.1"/>
</dbReference>
<dbReference type="Gene3D" id="3.40.605.10">
    <property type="entry name" value="Aldehyde Dehydrogenase, Chain A, domain 1"/>
    <property type="match status" value="1"/>
</dbReference>
<dbReference type="AlphaFoldDB" id="A0A265N857"/>
<name>A0A265N857_9BACI</name>
<dbReference type="GO" id="GO:0006081">
    <property type="term" value="P:aldehyde metabolic process"/>
    <property type="evidence" value="ECO:0007669"/>
    <property type="project" value="InterPro"/>
</dbReference>
<feature type="domain" description="Aldehyde dehydrogenase" evidence="5">
    <location>
        <begin position="12"/>
        <end position="469"/>
    </location>
</feature>
<dbReference type="FunFam" id="3.40.309.10:FF:000004">
    <property type="entry name" value="Succinate-semialdehyde dehydrogenase I"/>
    <property type="match status" value="1"/>
</dbReference>
<evidence type="ECO:0000256" key="1">
    <source>
        <dbReference type="ARBA" id="ARBA00009986"/>
    </source>
</evidence>